<dbReference type="Proteomes" id="UP000754883">
    <property type="component" value="Unassembled WGS sequence"/>
</dbReference>
<comment type="caution">
    <text evidence="2">The sequence shown here is derived from an EMBL/GenBank/DDBJ whole genome shotgun (WGS) entry which is preliminary data.</text>
</comment>
<evidence type="ECO:0000256" key="1">
    <source>
        <dbReference type="SAM" id="MobiDB-lite"/>
    </source>
</evidence>
<reference evidence="2 3" key="2">
    <citation type="submission" date="2021-10" db="EMBL/GenBank/DDBJ databases">
        <authorList>
            <person name="Piombo E."/>
        </authorList>
    </citation>
    <scope>NUCLEOTIDE SEQUENCE [LARGE SCALE GENOMIC DNA]</scope>
</reference>
<reference evidence="3" key="1">
    <citation type="submission" date="2019-06" db="EMBL/GenBank/DDBJ databases">
        <authorList>
            <person name="Broberg M."/>
        </authorList>
    </citation>
    <scope>NUCLEOTIDE SEQUENCE [LARGE SCALE GENOMIC DNA]</scope>
</reference>
<sequence length="91" mass="10193">MLDPPSGQDSDSDTQSNILIRSLAGLSGKHSGMLLLQKAGRNRELYAQTDNMKAAQSLPQKIHPQKQTHPRKQTCPKKQTHLRQFLSKVMT</sequence>
<keyword evidence="3" id="KW-1185">Reference proteome</keyword>
<accession>A0A9N9U2K5</accession>
<name>A0A9N9U2K5_9HYPO</name>
<evidence type="ECO:0000313" key="2">
    <source>
        <dbReference type="EMBL" id="CAG9973349.1"/>
    </source>
</evidence>
<gene>
    <name evidence="2" type="ORF">CBYS24578_00016398</name>
</gene>
<evidence type="ECO:0000313" key="3">
    <source>
        <dbReference type="Proteomes" id="UP000754883"/>
    </source>
</evidence>
<protein>
    <submittedName>
        <fullName evidence="2">Uncharacterized protein</fullName>
    </submittedName>
</protein>
<proteinExistence type="predicted"/>
<organism evidence="2 3">
    <name type="scientific">Clonostachys byssicola</name>
    <dbReference type="NCBI Taxonomy" id="160290"/>
    <lineage>
        <taxon>Eukaryota</taxon>
        <taxon>Fungi</taxon>
        <taxon>Dikarya</taxon>
        <taxon>Ascomycota</taxon>
        <taxon>Pezizomycotina</taxon>
        <taxon>Sordariomycetes</taxon>
        <taxon>Hypocreomycetidae</taxon>
        <taxon>Hypocreales</taxon>
        <taxon>Bionectriaceae</taxon>
        <taxon>Clonostachys</taxon>
    </lineage>
</organism>
<dbReference type="EMBL" id="CABFNO020001244">
    <property type="protein sequence ID" value="CAG9973349.1"/>
    <property type="molecule type" value="Genomic_DNA"/>
</dbReference>
<feature type="compositionally biased region" description="Basic residues" evidence="1">
    <location>
        <begin position="63"/>
        <end position="80"/>
    </location>
</feature>
<dbReference type="AlphaFoldDB" id="A0A9N9U2K5"/>
<feature type="region of interest" description="Disordered" evidence="1">
    <location>
        <begin position="53"/>
        <end position="80"/>
    </location>
</feature>